<accession>A0A645GUU4</accession>
<comment type="caution">
    <text evidence="1">The sequence shown here is derived from an EMBL/GenBank/DDBJ whole genome shotgun (WGS) entry which is preliminary data.</text>
</comment>
<gene>
    <name evidence="1" type="ORF">SDC9_174846</name>
</gene>
<organism evidence="1">
    <name type="scientific">bioreactor metagenome</name>
    <dbReference type="NCBI Taxonomy" id="1076179"/>
    <lineage>
        <taxon>unclassified sequences</taxon>
        <taxon>metagenomes</taxon>
        <taxon>ecological metagenomes</taxon>
    </lineage>
</organism>
<sequence>MPVVQNVADAVDRLFQRLHLLGQGGVTVAKTALGQLNDLANRIVQHAELL</sequence>
<protein>
    <submittedName>
        <fullName evidence="1">Uncharacterized protein</fullName>
    </submittedName>
</protein>
<dbReference type="AlphaFoldDB" id="A0A645GUU4"/>
<proteinExistence type="predicted"/>
<evidence type="ECO:0000313" key="1">
    <source>
        <dbReference type="EMBL" id="MPN27413.1"/>
    </source>
</evidence>
<name>A0A645GUU4_9ZZZZ</name>
<reference evidence="1" key="1">
    <citation type="submission" date="2019-08" db="EMBL/GenBank/DDBJ databases">
        <authorList>
            <person name="Kucharzyk K."/>
            <person name="Murdoch R.W."/>
            <person name="Higgins S."/>
            <person name="Loffler F."/>
        </authorList>
    </citation>
    <scope>NUCLEOTIDE SEQUENCE</scope>
</reference>
<dbReference type="EMBL" id="VSSQ01077295">
    <property type="protein sequence ID" value="MPN27413.1"/>
    <property type="molecule type" value="Genomic_DNA"/>
</dbReference>